<keyword evidence="5" id="KW-1185">Reference proteome</keyword>
<dbReference type="GO" id="GO:0003700">
    <property type="term" value="F:DNA-binding transcription factor activity"/>
    <property type="evidence" value="ECO:0007669"/>
    <property type="project" value="InterPro"/>
</dbReference>
<name>A0AAV4LES7_9BACL</name>
<evidence type="ECO:0000313" key="5">
    <source>
        <dbReference type="Proteomes" id="UP001057291"/>
    </source>
</evidence>
<dbReference type="Gene3D" id="1.10.10.60">
    <property type="entry name" value="Homeodomain-like"/>
    <property type="match status" value="2"/>
</dbReference>
<evidence type="ECO:0000256" key="2">
    <source>
        <dbReference type="ARBA" id="ARBA00023163"/>
    </source>
</evidence>
<comment type="caution">
    <text evidence="4">The sequence shown here is derived from an EMBL/GenBank/DDBJ whole genome shotgun (WGS) entry which is preliminary data.</text>
</comment>
<keyword evidence="2" id="KW-0804">Transcription</keyword>
<sequence>MDLVSERIYKQQDELAKLIDRYSVRDGVHATAIPSLFFMRHSNVTEPSYGVYKPSLCIVVQGAKEVWLAQERFKYSPADYLVASVDLPVIAQVTEASSDVPYMGFKLEFTPGQILEVLSDSEIRVEPKENAKRAMFVSRMESSLLDAVLRLVRLLENPKDIPVLAPLFMKEILYRVLQGQHGVTLAQIAIEGSSAYRIRDVIEYIMNNYDKSFRIEELAEIANMSVSSLHRHFKEVTAMSPIQFQKQLRLQEARRLLLSESTDAADVAFRVGYESPSQFSREYSRMFGYSPKKDIKRLRAQYDHRNRVRGGG</sequence>
<dbReference type="AlphaFoldDB" id="A0AAV4LES7"/>
<feature type="domain" description="HTH araC/xylS-type" evidence="3">
    <location>
        <begin position="199"/>
        <end position="297"/>
    </location>
</feature>
<dbReference type="Proteomes" id="UP001057291">
    <property type="component" value="Unassembled WGS sequence"/>
</dbReference>
<dbReference type="InterPro" id="IPR009057">
    <property type="entry name" value="Homeodomain-like_sf"/>
</dbReference>
<proteinExistence type="predicted"/>
<organism evidence="4 5">
    <name type="scientific">Collibacillus ludicampi</name>
    <dbReference type="NCBI Taxonomy" id="2771369"/>
    <lineage>
        <taxon>Bacteria</taxon>
        <taxon>Bacillati</taxon>
        <taxon>Bacillota</taxon>
        <taxon>Bacilli</taxon>
        <taxon>Bacillales</taxon>
        <taxon>Alicyclobacillaceae</taxon>
        <taxon>Collibacillus</taxon>
    </lineage>
</organism>
<dbReference type="Pfam" id="PF12833">
    <property type="entry name" value="HTH_18"/>
    <property type="match status" value="1"/>
</dbReference>
<dbReference type="SUPFAM" id="SSF46689">
    <property type="entry name" value="Homeodomain-like"/>
    <property type="match status" value="2"/>
</dbReference>
<reference evidence="4" key="1">
    <citation type="journal article" date="2023" name="Int. J. Syst. Evol. Microbiol.">
        <title>Collibacillus ludicampi gen. nov., sp. nov., a new soil bacterium of the family Alicyclobacillaceae.</title>
        <authorList>
            <person name="Jojima T."/>
            <person name="Ioku Y."/>
            <person name="Fukuta Y."/>
            <person name="Shirasaka N."/>
            <person name="Matsumura Y."/>
            <person name="Mori M."/>
        </authorList>
    </citation>
    <scope>NUCLEOTIDE SEQUENCE</scope>
    <source>
        <strain evidence="4">TP075</strain>
    </source>
</reference>
<accession>A0AAV4LES7</accession>
<evidence type="ECO:0000259" key="3">
    <source>
        <dbReference type="PROSITE" id="PS01124"/>
    </source>
</evidence>
<protein>
    <submittedName>
        <fullName evidence="4">Transcriptional regulator</fullName>
    </submittedName>
</protein>
<dbReference type="GO" id="GO:0043565">
    <property type="term" value="F:sequence-specific DNA binding"/>
    <property type="evidence" value="ECO:0007669"/>
    <property type="project" value="InterPro"/>
</dbReference>
<dbReference type="InterPro" id="IPR009594">
    <property type="entry name" value="Tscrpt_reg_HTH_AraC_N"/>
</dbReference>
<dbReference type="Pfam" id="PF06719">
    <property type="entry name" value="AraC_N"/>
    <property type="match status" value="1"/>
</dbReference>
<gene>
    <name evidence="4" type="ORF">DNHGIG_17230</name>
</gene>
<dbReference type="SMART" id="SM00342">
    <property type="entry name" value="HTH_ARAC"/>
    <property type="match status" value="1"/>
</dbReference>
<dbReference type="PANTHER" id="PTHR43436:SF1">
    <property type="entry name" value="TRANSCRIPTIONAL REGULATORY PROTEIN"/>
    <property type="match status" value="1"/>
</dbReference>
<dbReference type="PANTHER" id="PTHR43436">
    <property type="entry name" value="ARAC-FAMILY TRANSCRIPTIONAL REGULATOR"/>
    <property type="match status" value="1"/>
</dbReference>
<dbReference type="PROSITE" id="PS01124">
    <property type="entry name" value="HTH_ARAC_FAMILY_2"/>
    <property type="match status" value="1"/>
</dbReference>
<evidence type="ECO:0000313" key="4">
    <source>
        <dbReference type="EMBL" id="GIM46174.1"/>
    </source>
</evidence>
<evidence type="ECO:0000256" key="1">
    <source>
        <dbReference type="ARBA" id="ARBA00023015"/>
    </source>
</evidence>
<dbReference type="InterPro" id="IPR018060">
    <property type="entry name" value="HTH_AraC"/>
</dbReference>
<keyword evidence="1" id="KW-0805">Transcription regulation</keyword>
<dbReference type="EMBL" id="BOQE01000001">
    <property type="protein sequence ID" value="GIM46174.1"/>
    <property type="molecule type" value="Genomic_DNA"/>
</dbReference>